<dbReference type="Proteomes" id="UP000287394">
    <property type="component" value="Chromosome"/>
</dbReference>
<gene>
    <name evidence="1" type="ORF">CCAX7_37280</name>
</gene>
<dbReference type="KEGG" id="ccot:CCAX7_37280"/>
<evidence type="ECO:0000313" key="1">
    <source>
        <dbReference type="EMBL" id="BDI31677.1"/>
    </source>
</evidence>
<reference evidence="1 2" key="1">
    <citation type="journal article" date="2019" name="Int. J. Syst. Evol. Microbiol.">
        <title>Capsulimonas corticalis gen. nov., sp. nov., an aerobic capsulated bacterium, of a novel bacterial order, Capsulimonadales ord. nov., of the class Armatimonadia of the phylum Armatimonadetes.</title>
        <authorList>
            <person name="Li J."/>
            <person name="Kudo C."/>
            <person name="Tonouchi A."/>
        </authorList>
    </citation>
    <scope>NUCLEOTIDE SEQUENCE [LARGE SCALE GENOMIC DNA]</scope>
    <source>
        <strain evidence="1 2">AX-7</strain>
    </source>
</reference>
<accession>A0A402D174</accession>
<dbReference type="AlphaFoldDB" id="A0A402D174"/>
<dbReference type="EMBL" id="AP025739">
    <property type="protein sequence ID" value="BDI31677.1"/>
    <property type="molecule type" value="Genomic_DNA"/>
</dbReference>
<sequence>MHGRHHKTSCECCIRGDLRALHIAAFPNEENIRIETQRGSRDLGECHTRSPVDAKLRRAWQQKLNGIFDRYDMILLSVNL</sequence>
<name>A0A402D174_9BACT</name>
<protein>
    <submittedName>
        <fullName evidence="1">Uncharacterized protein</fullName>
    </submittedName>
</protein>
<proteinExistence type="predicted"/>
<organism evidence="1 2">
    <name type="scientific">Capsulimonas corticalis</name>
    <dbReference type="NCBI Taxonomy" id="2219043"/>
    <lineage>
        <taxon>Bacteria</taxon>
        <taxon>Bacillati</taxon>
        <taxon>Armatimonadota</taxon>
        <taxon>Armatimonadia</taxon>
        <taxon>Capsulimonadales</taxon>
        <taxon>Capsulimonadaceae</taxon>
        <taxon>Capsulimonas</taxon>
    </lineage>
</organism>
<keyword evidence="2" id="KW-1185">Reference proteome</keyword>
<evidence type="ECO:0000313" key="2">
    <source>
        <dbReference type="Proteomes" id="UP000287394"/>
    </source>
</evidence>